<gene>
    <name evidence="9" type="ORF">J3U87_26910</name>
</gene>
<name>A0A8A4TJA4_SULCO</name>
<dbReference type="GO" id="GO:0005507">
    <property type="term" value="F:copper ion binding"/>
    <property type="evidence" value="ECO:0007669"/>
    <property type="project" value="TreeGrafter"/>
</dbReference>
<dbReference type="InterPro" id="IPR011324">
    <property type="entry name" value="Cytotoxic_necrot_fac-like_cat"/>
</dbReference>
<sequence length="221" mass="24310">MDYRLASNGCWSAEMGPVRMGSCLELESLDELGLEVRQLKQVHGVAIRDDAYFANERSYHEGDGLVSTLPGVALVVKTADCLPVVLSDGHKIAAVHAGWRGFRAGIVERLTGHFDMSRVFAFIGPAISADNYEVDRDLYEAWLAEDPALASHLKPAPAGGTKRLFDLKGMARAQLIELGIAEARVEVVPVCTVASPLPSFRRDKNRDRSIYSYIYRMTEGI</sequence>
<dbReference type="RefSeq" id="WP_237378873.1">
    <property type="nucleotide sequence ID" value="NZ_CP071793.1"/>
</dbReference>
<dbReference type="Gene3D" id="3.60.140.10">
    <property type="entry name" value="CNF1/YfiH-like putative cysteine hydrolases"/>
    <property type="match status" value="1"/>
</dbReference>
<keyword evidence="10" id="KW-1185">Reference proteome</keyword>
<evidence type="ECO:0000256" key="4">
    <source>
        <dbReference type="ARBA" id="ARBA00022723"/>
    </source>
</evidence>
<evidence type="ECO:0000256" key="5">
    <source>
        <dbReference type="ARBA" id="ARBA00022833"/>
    </source>
</evidence>
<accession>A0A8A4TJA4</accession>
<proteinExistence type="inferred from homology"/>
<protein>
    <submittedName>
        <fullName evidence="9">Polyphenol oxidase family protein</fullName>
    </submittedName>
</protein>
<evidence type="ECO:0000313" key="10">
    <source>
        <dbReference type="Proteomes" id="UP000663929"/>
    </source>
</evidence>
<evidence type="ECO:0000256" key="1">
    <source>
        <dbReference type="ARBA" id="ARBA00000553"/>
    </source>
</evidence>
<dbReference type="GO" id="GO:0017061">
    <property type="term" value="F:S-methyl-5-thioadenosine phosphorylase activity"/>
    <property type="evidence" value="ECO:0007669"/>
    <property type="project" value="UniProtKB-EC"/>
</dbReference>
<dbReference type="KEGG" id="scor:J3U87_26910"/>
<dbReference type="Proteomes" id="UP000663929">
    <property type="component" value="Chromosome"/>
</dbReference>
<comment type="similarity">
    <text evidence="2">Belongs to the purine nucleoside phosphorylase YfiH/LACC1 family.</text>
</comment>
<evidence type="ECO:0000256" key="3">
    <source>
        <dbReference type="ARBA" id="ARBA00022679"/>
    </source>
</evidence>
<dbReference type="AlphaFoldDB" id="A0A8A4TJA4"/>
<evidence type="ECO:0000313" key="9">
    <source>
        <dbReference type="EMBL" id="QTD49232.1"/>
    </source>
</evidence>
<evidence type="ECO:0000256" key="6">
    <source>
        <dbReference type="ARBA" id="ARBA00047989"/>
    </source>
</evidence>
<dbReference type="InterPro" id="IPR038371">
    <property type="entry name" value="Cu_polyphenol_OxRdtase_sf"/>
</dbReference>
<organism evidence="9 10">
    <name type="scientific">Sulfidibacter corallicola</name>
    <dbReference type="NCBI Taxonomy" id="2818388"/>
    <lineage>
        <taxon>Bacteria</taxon>
        <taxon>Pseudomonadati</taxon>
        <taxon>Acidobacteriota</taxon>
        <taxon>Holophagae</taxon>
        <taxon>Acanthopleuribacterales</taxon>
        <taxon>Acanthopleuribacteraceae</taxon>
        <taxon>Sulfidibacter</taxon>
    </lineage>
</organism>
<comment type="catalytic activity">
    <reaction evidence="6">
        <text>adenosine + H2O + H(+) = inosine + NH4(+)</text>
        <dbReference type="Rhea" id="RHEA:24408"/>
        <dbReference type="ChEBI" id="CHEBI:15377"/>
        <dbReference type="ChEBI" id="CHEBI:15378"/>
        <dbReference type="ChEBI" id="CHEBI:16335"/>
        <dbReference type="ChEBI" id="CHEBI:17596"/>
        <dbReference type="ChEBI" id="CHEBI:28938"/>
        <dbReference type="EC" id="3.5.4.4"/>
    </reaction>
    <physiologicalReaction direction="left-to-right" evidence="6">
        <dbReference type="Rhea" id="RHEA:24409"/>
    </physiologicalReaction>
</comment>
<keyword evidence="5" id="KW-0862">Zinc</keyword>
<evidence type="ECO:0000256" key="2">
    <source>
        <dbReference type="ARBA" id="ARBA00007353"/>
    </source>
</evidence>
<keyword evidence="4" id="KW-0479">Metal-binding</keyword>
<comment type="catalytic activity">
    <reaction evidence="1">
        <text>inosine + phosphate = alpha-D-ribose 1-phosphate + hypoxanthine</text>
        <dbReference type="Rhea" id="RHEA:27646"/>
        <dbReference type="ChEBI" id="CHEBI:17368"/>
        <dbReference type="ChEBI" id="CHEBI:17596"/>
        <dbReference type="ChEBI" id="CHEBI:43474"/>
        <dbReference type="ChEBI" id="CHEBI:57720"/>
        <dbReference type="EC" id="2.4.2.1"/>
    </reaction>
    <physiologicalReaction direction="left-to-right" evidence="1">
        <dbReference type="Rhea" id="RHEA:27647"/>
    </physiologicalReaction>
</comment>
<reference evidence="9" key="1">
    <citation type="submission" date="2021-03" db="EMBL/GenBank/DDBJ databases">
        <title>Acanthopleuribacteraceae sp. M133.</title>
        <authorList>
            <person name="Wang G."/>
        </authorList>
    </citation>
    <scope>NUCLEOTIDE SEQUENCE</scope>
    <source>
        <strain evidence="9">M133</strain>
    </source>
</reference>
<dbReference type="EMBL" id="CP071793">
    <property type="protein sequence ID" value="QTD49232.1"/>
    <property type="molecule type" value="Genomic_DNA"/>
</dbReference>
<comment type="catalytic activity">
    <reaction evidence="7">
        <text>adenosine + phosphate = alpha-D-ribose 1-phosphate + adenine</text>
        <dbReference type="Rhea" id="RHEA:27642"/>
        <dbReference type="ChEBI" id="CHEBI:16335"/>
        <dbReference type="ChEBI" id="CHEBI:16708"/>
        <dbReference type="ChEBI" id="CHEBI:43474"/>
        <dbReference type="ChEBI" id="CHEBI:57720"/>
        <dbReference type="EC" id="2.4.2.1"/>
    </reaction>
    <physiologicalReaction direction="left-to-right" evidence="7">
        <dbReference type="Rhea" id="RHEA:27643"/>
    </physiologicalReaction>
</comment>
<dbReference type="PANTHER" id="PTHR30616">
    <property type="entry name" value="UNCHARACTERIZED PROTEIN YFIH"/>
    <property type="match status" value="1"/>
</dbReference>
<comment type="catalytic activity">
    <reaction evidence="8">
        <text>S-methyl-5'-thioadenosine + phosphate = 5-(methylsulfanyl)-alpha-D-ribose 1-phosphate + adenine</text>
        <dbReference type="Rhea" id="RHEA:11852"/>
        <dbReference type="ChEBI" id="CHEBI:16708"/>
        <dbReference type="ChEBI" id="CHEBI:17509"/>
        <dbReference type="ChEBI" id="CHEBI:43474"/>
        <dbReference type="ChEBI" id="CHEBI:58533"/>
        <dbReference type="EC" id="2.4.2.28"/>
    </reaction>
    <physiologicalReaction direction="left-to-right" evidence="8">
        <dbReference type="Rhea" id="RHEA:11853"/>
    </physiologicalReaction>
</comment>
<dbReference type="Pfam" id="PF02578">
    <property type="entry name" value="Cu-oxidase_4"/>
    <property type="match status" value="1"/>
</dbReference>
<dbReference type="CDD" id="cd16833">
    <property type="entry name" value="YfiH"/>
    <property type="match status" value="1"/>
</dbReference>
<dbReference type="PANTHER" id="PTHR30616:SF3">
    <property type="entry name" value="PURINE NUCLEOSIDE PHOSPHORYLASE"/>
    <property type="match status" value="1"/>
</dbReference>
<keyword evidence="3" id="KW-0808">Transferase</keyword>
<dbReference type="InterPro" id="IPR003730">
    <property type="entry name" value="Cu_polyphenol_OxRdtase"/>
</dbReference>
<dbReference type="SUPFAM" id="SSF64438">
    <property type="entry name" value="CNF1/YfiH-like putative cysteine hydrolases"/>
    <property type="match status" value="1"/>
</dbReference>
<evidence type="ECO:0000256" key="7">
    <source>
        <dbReference type="ARBA" id="ARBA00048968"/>
    </source>
</evidence>
<evidence type="ECO:0000256" key="8">
    <source>
        <dbReference type="ARBA" id="ARBA00049893"/>
    </source>
</evidence>